<dbReference type="RefSeq" id="WP_207041797.1">
    <property type="nucleotide sequence ID" value="NZ_JAFLNC010000001.1"/>
</dbReference>
<dbReference type="Proteomes" id="UP000664761">
    <property type="component" value="Unassembled WGS sequence"/>
</dbReference>
<proteinExistence type="predicted"/>
<dbReference type="PROSITE" id="PS50287">
    <property type="entry name" value="SRCR_2"/>
    <property type="match status" value="1"/>
</dbReference>
<feature type="domain" description="SRCR" evidence="1">
    <location>
        <begin position="89"/>
        <end position="135"/>
    </location>
</feature>
<dbReference type="Pfam" id="PF21986">
    <property type="entry name" value="AH_C"/>
    <property type="match status" value="1"/>
</dbReference>
<protein>
    <recommendedName>
        <fullName evidence="1">SRCR domain-containing protein</fullName>
    </recommendedName>
</protein>
<dbReference type="InterPro" id="IPR053844">
    <property type="entry name" value="AH_C"/>
</dbReference>
<gene>
    <name evidence="2" type="ORF">J0X12_02540</name>
</gene>
<dbReference type="EMBL" id="JAFLNC010000001">
    <property type="protein sequence ID" value="MBO0332475.1"/>
    <property type="molecule type" value="Genomic_DNA"/>
</dbReference>
<evidence type="ECO:0000313" key="2">
    <source>
        <dbReference type="EMBL" id="MBO0332475.1"/>
    </source>
</evidence>
<keyword evidence="3" id="KW-1185">Reference proteome</keyword>
<sequence length="135" mass="14425">MTSVLLAVNGTLMRGLELNGNLLAVDAKFVREAKTVPQYRLWSINDRHPAMQRVVKGGASIELELWEVPASGLATVLMEEPSGLCIGKVELSGGETVLGVLGEAALCEGQREITEHGGWRTYCAARDATRSGTTA</sequence>
<comment type="caution">
    <text evidence="2">The sequence shown here is derived from an EMBL/GenBank/DDBJ whole genome shotgun (WGS) entry which is preliminary data.</text>
</comment>
<name>A0ABS3F1T5_9PROT</name>
<evidence type="ECO:0000259" key="1">
    <source>
        <dbReference type="PROSITE" id="PS50287"/>
    </source>
</evidence>
<evidence type="ECO:0000313" key="3">
    <source>
        <dbReference type="Proteomes" id="UP000664761"/>
    </source>
</evidence>
<reference evidence="2 3" key="1">
    <citation type="submission" date="2021-03" db="EMBL/GenBank/DDBJ databases">
        <title>Sneathiella sp. CAU 1612 isolated from Kang Won-do.</title>
        <authorList>
            <person name="Kim W."/>
        </authorList>
    </citation>
    <scope>NUCLEOTIDE SEQUENCE [LARGE SCALE GENOMIC DNA]</scope>
    <source>
        <strain evidence="2 3">CAU 1612</strain>
    </source>
</reference>
<dbReference type="Gene3D" id="3.10.490.10">
    <property type="entry name" value="Gamma-glutamyl cyclotransferase-like"/>
    <property type="match status" value="1"/>
</dbReference>
<organism evidence="2 3">
    <name type="scientific">Sneathiella sedimenti</name>
    <dbReference type="NCBI Taxonomy" id="2816034"/>
    <lineage>
        <taxon>Bacteria</taxon>
        <taxon>Pseudomonadati</taxon>
        <taxon>Pseudomonadota</taxon>
        <taxon>Alphaproteobacteria</taxon>
        <taxon>Sneathiellales</taxon>
        <taxon>Sneathiellaceae</taxon>
        <taxon>Sneathiella</taxon>
    </lineage>
</organism>
<accession>A0ABS3F1T5</accession>
<dbReference type="InterPro" id="IPR001190">
    <property type="entry name" value="SRCR"/>
</dbReference>